<feature type="region of interest" description="Disordered" evidence="1">
    <location>
        <begin position="49"/>
        <end position="68"/>
    </location>
</feature>
<dbReference type="EMBL" id="DUZY01000008">
    <property type="protein sequence ID" value="DAD46673.1"/>
    <property type="molecule type" value="Genomic_DNA"/>
</dbReference>
<organism evidence="3 4">
    <name type="scientific">Nelumbo nucifera</name>
    <name type="common">Sacred lotus</name>
    <dbReference type="NCBI Taxonomy" id="4432"/>
    <lineage>
        <taxon>Eukaryota</taxon>
        <taxon>Viridiplantae</taxon>
        <taxon>Streptophyta</taxon>
        <taxon>Embryophyta</taxon>
        <taxon>Tracheophyta</taxon>
        <taxon>Spermatophyta</taxon>
        <taxon>Magnoliopsida</taxon>
        <taxon>Proteales</taxon>
        <taxon>Nelumbonaceae</taxon>
        <taxon>Nelumbo</taxon>
    </lineage>
</organism>
<name>A0A822ZPD3_NELNU</name>
<evidence type="ECO:0000256" key="1">
    <source>
        <dbReference type="SAM" id="MobiDB-lite"/>
    </source>
</evidence>
<accession>A0A822ZPD3</accession>
<dbReference type="AlphaFoldDB" id="A0A822ZPD3"/>
<evidence type="ECO:0000313" key="3">
    <source>
        <dbReference type="EMBL" id="DAD46673.1"/>
    </source>
</evidence>
<keyword evidence="4" id="KW-1185">Reference proteome</keyword>
<sequence>MQENLLAAMKQQFDTLNIQIQFLQAKHDTQTLSLETMQHQLGQLQTQARGKGVDTNGGNSSGLLPTPALPVLQNRTKTTGDSEIARSLRLEVPRFNGTDPFTWIFRIQQYFDFVGTAEEQRLRIVAFHMEGMASKWFQWMSNNNLLTGWADFLQQVLLRFGPSQFEDYQGALSKLIQRASVSEYQAEFERLMNRVTSISESSLNSFFTSGLKSMLQRELLIAWPRSLNEAFSLARMFEAKYDGNPVSSSSITRWQSRNASSAQHSSSITAPISGPPPTLSGNKHALQSVLPPSTVPALLAPNPTTCHQAHANNSNIPIKRLTPSEMQERRQWGLCYNCDQKWSLNHKCKSKSFMLLVTEEDDADIVTAEDNDSAELEDSIVTGNIFYNILWMM</sequence>
<gene>
    <name evidence="3" type="ORF">HUJ06_016610</name>
</gene>
<feature type="domain" description="Retrotransposon gag" evidence="2">
    <location>
        <begin position="124"/>
        <end position="212"/>
    </location>
</feature>
<dbReference type="Proteomes" id="UP000607653">
    <property type="component" value="Unassembled WGS sequence"/>
</dbReference>
<reference evidence="3 4" key="1">
    <citation type="journal article" date="2020" name="Mol. Biol. Evol.">
        <title>Distinct Expression and Methylation Patterns for Genes with Different Fates following a Single Whole-Genome Duplication in Flowering Plants.</title>
        <authorList>
            <person name="Shi T."/>
            <person name="Rahmani R.S."/>
            <person name="Gugger P.F."/>
            <person name="Wang M."/>
            <person name="Li H."/>
            <person name="Zhang Y."/>
            <person name="Li Z."/>
            <person name="Wang Q."/>
            <person name="Van de Peer Y."/>
            <person name="Marchal K."/>
            <person name="Chen J."/>
        </authorList>
    </citation>
    <scope>NUCLEOTIDE SEQUENCE [LARGE SCALE GENOMIC DNA]</scope>
    <source>
        <tissue evidence="3">Leaf</tissue>
    </source>
</reference>
<dbReference type="Pfam" id="PF03732">
    <property type="entry name" value="Retrotrans_gag"/>
    <property type="match status" value="1"/>
</dbReference>
<protein>
    <recommendedName>
        <fullName evidence="2">Retrotransposon gag domain-containing protein</fullName>
    </recommendedName>
</protein>
<evidence type="ECO:0000259" key="2">
    <source>
        <dbReference type="Pfam" id="PF03732"/>
    </source>
</evidence>
<dbReference type="InterPro" id="IPR005162">
    <property type="entry name" value="Retrotrans_gag_dom"/>
</dbReference>
<proteinExistence type="predicted"/>
<comment type="caution">
    <text evidence="3">The sequence shown here is derived from an EMBL/GenBank/DDBJ whole genome shotgun (WGS) entry which is preliminary data.</text>
</comment>
<feature type="region of interest" description="Disordered" evidence="1">
    <location>
        <begin position="260"/>
        <end position="284"/>
    </location>
</feature>
<evidence type="ECO:0000313" key="4">
    <source>
        <dbReference type="Proteomes" id="UP000607653"/>
    </source>
</evidence>